<sequence length="158" mass="17470">MSPFSFVPLRNEPLVKFQLQYFGSSPVFKGLTSIYVEQSRLRERSLSYYVQERQSNNHYATHDATPPRETQRQPHDAHPPTHTHQTRIITATVYTHRPAPPPASLPPALLLGPILIQPAPATAAAGAGRAAEVQPPGLEAEAEHEDHPARWAQPYGDG</sequence>
<name>A0A3D8R2N4_9HELO</name>
<evidence type="ECO:0000313" key="3">
    <source>
        <dbReference type="Proteomes" id="UP000256328"/>
    </source>
</evidence>
<feature type="region of interest" description="Disordered" evidence="1">
    <location>
        <begin position="52"/>
        <end position="86"/>
    </location>
</feature>
<reference evidence="2 3" key="1">
    <citation type="journal article" date="2018" name="IMA Fungus">
        <title>IMA Genome-F 9: Draft genome sequence of Annulohypoxylon stygium, Aspergillus mulundensis, Berkeleyomyces basicola (syn. Thielaviopsis basicola), Ceratocystis smalleyi, two Cercospora beticola strains, Coleophoma cylindrospora, Fusarium fracticaudum, Phialophora cf. hyalina, and Morchella septimelata.</title>
        <authorList>
            <person name="Wingfield B.D."/>
            <person name="Bills G.F."/>
            <person name="Dong Y."/>
            <person name="Huang W."/>
            <person name="Nel W.J."/>
            <person name="Swalarsk-Parry B.S."/>
            <person name="Vaghefi N."/>
            <person name="Wilken P.M."/>
            <person name="An Z."/>
            <person name="de Beer Z.W."/>
            <person name="De Vos L."/>
            <person name="Chen L."/>
            <person name="Duong T.A."/>
            <person name="Gao Y."/>
            <person name="Hammerbacher A."/>
            <person name="Kikkert J.R."/>
            <person name="Li Y."/>
            <person name="Li H."/>
            <person name="Li K."/>
            <person name="Li Q."/>
            <person name="Liu X."/>
            <person name="Ma X."/>
            <person name="Naidoo K."/>
            <person name="Pethybridge S.J."/>
            <person name="Sun J."/>
            <person name="Steenkamp E.T."/>
            <person name="van der Nest M.A."/>
            <person name="van Wyk S."/>
            <person name="Wingfield M.J."/>
            <person name="Xiong C."/>
            <person name="Yue Q."/>
            <person name="Zhang X."/>
        </authorList>
    </citation>
    <scope>NUCLEOTIDE SEQUENCE [LARGE SCALE GENOMIC DNA]</scope>
    <source>
        <strain evidence="2 3">BP5796</strain>
    </source>
</reference>
<dbReference type="AlphaFoldDB" id="A0A3D8R2N4"/>
<protein>
    <submittedName>
        <fullName evidence="2">Uncharacterized protein</fullName>
    </submittedName>
</protein>
<comment type="caution">
    <text evidence="2">The sequence shown here is derived from an EMBL/GenBank/DDBJ whole genome shotgun (WGS) entry which is preliminary data.</text>
</comment>
<gene>
    <name evidence="2" type="ORF">BP5796_08970</name>
</gene>
<feature type="compositionally biased region" description="Basic and acidic residues" evidence="1">
    <location>
        <begin position="65"/>
        <end position="79"/>
    </location>
</feature>
<evidence type="ECO:0000256" key="1">
    <source>
        <dbReference type="SAM" id="MobiDB-lite"/>
    </source>
</evidence>
<feature type="compositionally biased region" description="Low complexity" evidence="1">
    <location>
        <begin position="121"/>
        <end position="131"/>
    </location>
</feature>
<organism evidence="2 3">
    <name type="scientific">Coleophoma crateriformis</name>
    <dbReference type="NCBI Taxonomy" id="565419"/>
    <lineage>
        <taxon>Eukaryota</taxon>
        <taxon>Fungi</taxon>
        <taxon>Dikarya</taxon>
        <taxon>Ascomycota</taxon>
        <taxon>Pezizomycotina</taxon>
        <taxon>Leotiomycetes</taxon>
        <taxon>Helotiales</taxon>
        <taxon>Dermateaceae</taxon>
        <taxon>Coleophoma</taxon>
    </lineage>
</organism>
<proteinExistence type="predicted"/>
<keyword evidence="3" id="KW-1185">Reference proteome</keyword>
<feature type="region of interest" description="Disordered" evidence="1">
    <location>
        <begin position="121"/>
        <end position="158"/>
    </location>
</feature>
<accession>A0A3D8R2N4</accession>
<dbReference type="Proteomes" id="UP000256328">
    <property type="component" value="Unassembled WGS sequence"/>
</dbReference>
<dbReference type="EMBL" id="PDLN01000013">
    <property type="protein sequence ID" value="RDW68313.1"/>
    <property type="molecule type" value="Genomic_DNA"/>
</dbReference>
<evidence type="ECO:0000313" key="2">
    <source>
        <dbReference type="EMBL" id="RDW68313.1"/>
    </source>
</evidence>